<sequence>MSISRLEDLPADILRQIHDYLDDEHPRSLLNLALTSKRCYISAAYRLHRELRLSLSGCLDATDDDVRKCLRRLDDMFFLGYVRRLVIICDKVEDPKEPCETRFLYRSDRAFNEASYDETFLGLEQPERFDSDPDFKVNLSWSPLAEFIEKLGNLRELVFDAFEQFPRCLLESLHQFQPVCKLYINNFQLKASHTGRISGYERKLVTSPCLYGIRVLYDGTDGQNGYTRGSLESLTLGMCRELDWNLRVKPSKLTKNTIMNWGAITDFTCLETLHLLDRVDLEAVTLLERCSFPSLKSLTLSFGQTRPSRRWIIKLQHFFANISSLLTLRLSEWSDFFPLHASLDHHTGLTTLLISPTPGACLEAIDLQYLSTNFLSLVELSIPIRRARGCLSEVSGYKMLGALPNLRYLKLELCTLPKVILENPWHRRTYLRVNRRWSQFRREWLVDHSNHTNHEYRGTELRNGHIMEILTNSAIDEPLACSIFQAISSGKPHNAVPLERLRLEVNGLANVEGPILRKILRTISPLWCIERVPSEKGCFATSKETDDQAHMTDTRYTETASETYETILRYVWPPKENSAWQDSWKSIPLRNS</sequence>
<keyword evidence="3" id="KW-1185">Reference proteome</keyword>
<protein>
    <submittedName>
        <fullName evidence="2">3-hydroxybutyryl-CoA dehydratase</fullName>
    </submittedName>
</protein>
<dbReference type="SUPFAM" id="SSF52047">
    <property type="entry name" value="RNI-like"/>
    <property type="match status" value="1"/>
</dbReference>
<evidence type="ECO:0000313" key="3">
    <source>
        <dbReference type="Proteomes" id="UP000452235"/>
    </source>
</evidence>
<dbReference type="CDD" id="cd09917">
    <property type="entry name" value="F-box_SF"/>
    <property type="match status" value="1"/>
</dbReference>
<feature type="domain" description="F-box" evidence="1">
    <location>
        <begin position="6"/>
        <end position="40"/>
    </location>
</feature>
<dbReference type="InterPro" id="IPR032675">
    <property type="entry name" value="LRR_dom_sf"/>
</dbReference>
<dbReference type="OrthoDB" id="3945550at2759"/>
<dbReference type="Pfam" id="PF00646">
    <property type="entry name" value="F-box"/>
    <property type="match status" value="1"/>
</dbReference>
<dbReference type="Gene3D" id="3.80.10.10">
    <property type="entry name" value="Ribonuclease Inhibitor"/>
    <property type="match status" value="1"/>
</dbReference>
<dbReference type="InterPro" id="IPR001810">
    <property type="entry name" value="F-box_dom"/>
</dbReference>
<comment type="caution">
    <text evidence="2">The sequence shown here is derived from an EMBL/GenBank/DDBJ whole genome shotgun (WGS) entry which is preliminary data.</text>
</comment>
<dbReference type="EMBL" id="BLJY01000014">
    <property type="protein sequence ID" value="GFF21185.1"/>
    <property type="molecule type" value="Genomic_DNA"/>
</dbReference>
<evidence type="ECO:0000259" key="1">
    <source>
        <dbReference type="Pfam" id="PF00646"/>
    </source>
</evidence>
<gene>
    <name evidence="2" type="ORF">ATEIFO6365_0014011700</name>
</gene>
<reference evidence="2 3" key="1">
    <citation type="submission" date="2020-01" db="EMBL/GenBank/DDBJ databases">
        <title>Aspergillus terreus IFO 6365 whole genome shotgun sequence.</title>
        <authorList>
            <person name="Kanamasa S."/>
            <person name="Takahashi H."/>
        </authorList>
    </citation>
    <scope>NUCLEOTIDE SEQUENCE [LARGE SCALE GENOMIC DNA]</scope>
    <source>
        <strain evidence="2 3">IFO 6365</strain>
    </source>
</reference>
<name>A0A5M3ZCU1_ASPTE</name>
<dbReference type="AlphaFoldDB" id="A0A5M3ZCU1"/>
<organism evidence="2 3">
    <name type="scientific">Aspergillus terreus</name>
    <dbReference type="NCBI Taxonomy" id="33178"/>
    <lineage>
        <taxon>Eukaryota</taxon>
        <taxon>Fungi</taxon>
        <taxon>Dikarya</taxon>
        <taxon>Ascomycota</taxon>
        <taxon>Pezizomycotina</taxon>
        <taxon>Eurotiomycetes</taxon>
        <taxon>Eurotiomycetidae</taxon>
        <taxon>Eurotiales</taxon>
        <taxon>Aspergillaceae</taxon>
        <taxon>Aspergillus</taxon>
        <taxon>Aspergillus subgen. Circumdati</taxon>
    </lineage>
</organism>
<dbReference type="VEuPathDB" id="FungiDB:ATEG_07134"/>
<proteinExistence type="predicted"/>
<accession>A0A5M3ZCU1</accession>
<evidence type="ECO:0000313" key="2">
    <source>
        <dbReference type="EMBL" id="GFF21185.1"/>
    </source>
</evidence>
<dbReference type="Proteomes" id="UP000452235">
    <property type="component" value="Unassembled WGS sequence"/>
</dbReference>